<feature type="non-terminal residue" evidence="2">
    <location>
        <position position="134"/>
    </location>
</feature>
<protein>
    <recommendedName>
        <fullName evidence="1">Htaa domain-containing protein</fullName>
    </recommendedName>
</protein>
<dbReference type="InterPro" id="IPR007331">
    <property type="entry name" value="Htaa"/>
</dbReference>
<name>A0A6B3CAU4_9ACTN</name>
<evidence type="ECO:0000259" key="1">
    <source>
        <dbReference type="Pfam" id="PF04213"/>
    </source>
</evidence>
<feature type="non-terminal residue" evidence="2">
    <location>
        <position position="1"/>
    </location>
</feature>
<feature type="domain" description="Htaa" evidence="1">
    <location>
        <begin position="1"/>
        <end position="118"/>
    </location>
</feature>
<evidence type="ECO:0000313" key="2">
    <source>
        <dbReference type="EMBL" id="NEC93534.1"/>
    </source>
</evidence>
<gene>
    <name evidence="2" type="ORF">G3I71_49200</name>
</gene>
<dbReference type="EMBL" id="JAAGLU010000930">
    <property type="protein sequence ID" value="NEC93534.1"/>
    <property type="molecule type" value="Genomic_DNA"/>
</dbReference>
<reference evidence="2" key="1">
    <citation type="submission" date="2020-01" db="EMBL/GenBank/DDBJ databases">
        <title>Insect and environment-associated Actinomycetes.</title>
        <authorList>
            <person name="Currrie C."/>
            <person name="Chevrette M."/>
            <person name="Carlson C."/>
            <person name="Stubbendieck R."/>
            <person name="Wendt-Pienkowski E."/>
        </authorList>
    </citation>
    <scope>NUCLEOTIDE SEQUENCE</scope>
    <source>
        <strain evidence="2">SID12501</strain>
    </source>
</reference>
<organism evidence="2">
    <name type="scientific">Streptomyces sp. SID12501</name>
    <dbReference type="NCBI Taxonomy" id="2706042"/>
    <lineage>
        <taxon>Bacteria</taxon>
        <taxon>Bacillati</taxon>
        <taxon>Actinomycetota</taxon>
        <taxon>Actinomycetes</taxon>
        <taxon>Kitasatosporales</taxon>
        <taxon>Streptomycetaceae</taxon>
        <taxon>Streptomyces</taxon>
    </lineage>
</organism>
<proteinExistence type="predicted"/>
<dbReference type="Pfam" id="PF04213">
    <property type="entry name" value="HtaA"/>
    <property type="match status" value="1"/>
</dbReference>
<dbReference type="RefSeq" id="WP_203733254.1">
    <property type="nucleotide sequence ID" value="NZ_JAAGLU010000930.1"/>
</dbReference>
<comment type="caution">
    <text evidence="2">The sequence shown here is derived from an EMBL/GenBank/DDBJ whole genome shotgun (WGS) entry which is preliminary data.</text>
</comment>
<dbReference type="AlphaFoldDB" id="A0A6B3CAU4"/>
<sequence>SLREYVKGVGSVTAQDGATEIPGGFRFGGATGQYDKDGGHVVTASFKGRVVFDASAHGFVVKMENFRISTGTKKLTADVTKNGTLTPNVPVADVAFAGMNMAGLSTKLTPEFAAVFARPAYAGADGDKVTVALS</sequence>
<accession>A0A6B3CAU4</accession>